<dbReference type="EMBL" id="CH964272">
    <property type="protein sequence ID" value="EDW84096.1"/>
    <property type="molecule type" value="Genomic_DNA"/>
</dbReference>
<feature type="compositionally biased region" description="Basic residues" evidence="1">
    <location>
        <begin position="333"/>
        <end position="342"/>
    </location>
</feature>
<feature type="compositionally biased region" description="Polar residues" evidence="1">
    <location>
        <begin position="217"/>
        <end position="227"/>
    </location>
</feature>
<evidence type="ECO:0000313" key="2">
    <source>
        <dbReference type="EMBL" id="EDW84096.1"/>
    </source>
</evidence>
<dbReference type="OrthoDB" id="8024175at2759"/>
<evidence type="ECO:0000313" key="3">
    <source>
        <dbReference type="Proteomes" id="UP000007798"/>
    </source>
</evidence>
<gene>
    <name evidence="2" type="primary">Dwil\GK13954</name>
    <name evidence="2" type="ORF">Dwil_GK13954</name>
</gene>
<organism evidence="2 3">
    <name type="scientific">Drosophila willistoni</name>
    <name type="common">Fruit fly</name>
    <dbReference type="NCBI Taxonomy" id="7260"/>
    <lineage>
        <taxon>Eukaryota</taxon>
        <taxon>Metazoa</taxon>
        <taxon>Ecdysozoa</taxon>
        <taxon>Arthropoda</taxon>
        <taxon>Hexapoda</taxon>
        <taxon>Insecta</taxon>
        <taxon>Pterygota</taxon>
        <taxon>Neoptera</taxon>
        <taxon>Endopterygota</taxon>
        <taxon>Diptera</taxon>
        <taxon>Brachycera</taxon>
        <taxon>Muscomorpha</taxon>
        <taxon>Ephydroidea</taxon>
        <taxon>Drosophilidae</taxon>
        <taxon>Drosophila</taxon>
        <taxon>Sophophora</taxon>
    </lineage>
</organism>
<feature type="region of interest" description="Disordered" evidence="1">
    <location>
        <begin position="304"/>
        <end position="342"/>
    </location>
</feature>
<sequence length="342" mass="38505">MENASIKRRSLTLSTRLLQKRHSASPQSRNRHGCAVQDVNTATTAKEASGSPSSTSFVADHVECTPPNKKTLSLDDSVDFSPRMDISMSPSCLFSQTMVTESPDVGWRWNRNNSTTDSGFDSNECSRLKDRSRQMSIKGCEDRRNQLDNEQWRAQQKRSRMLLKERCDKLHKQLEAPKQLPSEPLEPPVPPLQDPALAEFLNDSETDFFLMEASTQLESKLQSTQKTPPKPDKDKEKEKEKRSSFYMKFFEDEDESEDWLAAIDEAMLEASQPKKPRTSLQRYKSMPTTEVTAITTTSATTTIAPATLSTSDTPRMKRHASSHALSPATSSHARGKLFGSRK</sequence>
<dbReference type="HOGENOM" id="CLU_744475_0_0_1"/>
<dbReference type="Proteomes" id="UP000007798">
    <property type="component" value="Unassembled WGS sequence"/>
</dbReference>
<reference evidence="2 3" key="1">
    <citation type="journal article" date="2007" name="Nature">
        <title>Evolution of genes and genomes on the Drosophila phylogeny.</title>
        <authorList>
            <consortium name="Drosophila 12 Genomes Consortium"/>
            <person name="Clark A.G."/>
            <person name="Eisen M.B."/>
            <person name="Smith D.R."/>
            <person name="Bergman C.M."/>
            <person name="Oliver B."/>
            <person name="Markow T.A."/>
            <person name="Kaufman T.C."/>
            <person name="Kellis M."/>
            <person name="Gelbart W."/>
            <person name="Iyer V.N."/>
            <person name="Pollard D.A."/>
            <person name="Sackton T.B."/>
            <person name="Larracuente A.M."/>
            <person name="Singh N.D."/>
            <person name="Abad J.P."/>
            <person name="Abt D.N."/>
            <person name="Adryan B."/>
            <person name="Aguade M."/>
            <person name="Akashi H."/>
            <person name="Anderson W.W."/>
            <person name="Aquadro C.F."/>
            <person name="Ardell D.H."/>
            <person name="Arguello R."/>
            <person name="Artieri C.G."/>
            <person name="Barbash D.A."/>
            <person name="Barker D."/>
            <person name="Barsanti P."/>
            <person name="Batterham P."/>
            <person name="Batzoglou S."/>
            <person name="Begun D."/>
            <person name="Bhutkar A."/>
            <person name="Blanco E."/>
            <person name="Bosak S.A."/>
            <person name="Bradley R.K."/>
            <person name="Brand A.D."/>
            <person name="Brent M.R."/>
            <person name="Brooks A.N."/>
            <person name="Brown R.H."/>
            <person name="Butlin R.K."/>
            <person name="Caggese C."/>
            <person name="Calvi B.R."/>
            <person name="Bernardo de Carvalho A."/>
            <person name="Caspi A."/>
            <person name="Castrezana S."/>
            <person name="Celniker S.E."/>
            <person name="Chang J.L."/>
            <person name="Chapple C."/>
            <person name="Chatterji S."/>
            <person name="Chinwalla A."/>
            <person name="Civetta A."/>
            <person name="Clifton S.W."/>
            <person name="Comeron J.M."/>
            <person name="Costello J.C."/>
            <person name="Coyne J.A."/>
            <person name="Daub J."/>
            <person name="David R.G."/>
            <person name="Delcher A.L."/>
            <person name="Delehaunty K."/>
            <person name="Do C.B."/>
            <person name="Ebling H."/>
            <person name="Edwards K."/>
            <person name="Eickbush T."/>
            <person name="Evans J.D."/>
            <person name="Filipski A."/>
            <person name="Findeiss S."/>
            <person name="Freyhult E."/>
            <person name="Fulton L."/>
            <person name="Fulton R."/>
            <person name="Garcia A.C."/>
            <person name="Gardiner A."/>
            <person name="Garfield D.A."/>
            <person name="Garvin B.E."/>
            <person name="Gibson G."/>
            <person name="Gilbert D."/>
            <person name="Gnerre S."/>
            <person name="Godfrey J."/>
            <person name="Good R."/>
            <person name="Gotea V."/>
            <person name="Gravely B."/>
            <person name="Greenberg A.J."/>
            <person name="Griffiths-Jones S."/>
            <person name="Gross S."/>
            <person name="Guigo R."/>
            <person name="Gustafson E.A."/>
            <person name="Haerty W."/>
            <person name="Hahn M.W."/>
            <person name="Halligan D.L."/>
            <person name="Halpern A.L."/>
            <person name="Halter G.M."/>
            <person name="Han M.V."/>
            <person name="Heger A."/>
            <person name="Hillier L."/>
            <person name="Hinrichs A.S."/>
            <person name="Holmes I."/>
            <person name="Hoskins R.A."/>
            <person name="Hubisz M.J."/>
            <person name="Hultmark D."/>
            <person name="Huntley M.A."/>
            <person name="Jaffe D.B."/>
            <person name="Jagadeeshan S."/>
            <person name="Jeck W.R."/>
            <person name="Johnson J."/>
            <person name="Jones C.D."/>
            <person name="Jordan W.C."/>
            <person name="Karpen G.H."/>
            <person name="Kataoka E."/>
            <person name="Keightley P.D."/>
            <person name="Kheradpour P."/>
            <person name="Kirkness E.F."/>
            <person name="Koerich L.B."/>
            <person name="Kristiansen K."/>
            <person name="Kudrna D."/>
            <person name="Kulathinal R.J."/>
            <person name="Kumar S."/>
            <person name="Kwok R."/>
            <person name="Lander E."/>
            <person name="Langley C.H."/>
            <person name="Lapoint R."/>
            <person name="Lazzaro B.P."/>
            <person name="Lee S.J."/>
            <person name="Levesque L."/>
            <person name="Li R."/>
            <person name="Lin C.F."/>
            <person name="Lin M.F."/>
            <person name="Lindblad-Toh K."/>
            <person name="Llopart A."/>
            <person name="Long M."/>
            <person name="Low L."/>
            <person name="Lozovsky E."/>
            <person name="Lu J."/>
            <person name="Luo M."/>
            <person name="Machado C.A."/>
            <person name="Makalowski W."/>
            <person name="Marzo M."/>
            <person name="Matsuda M."/>
            <person name="Matzkin L."/>
            <person name="McAllister B."/>
            <person name="McBride C.S."/>
            <person name="McKernan B."/>
            <person name="McKernan K."/>
            <person name="Mendez-Lago M."/>
            <person name="Minx P."/>
            <person name="Mollenhauer M.U."/>
            <person name="Montooth K."/>
            <person name="Mount S.M."/>
            <person name="Mu X."/>
            <person name="Myers E."/>
            <person name="Negre B."/>
            <person name="Newfeld S."/>
            <person name="Nielsen R."/>
            <person name="Noor M.A."/>
            <person name="O'Grady P."/>
            <person name="Pachter L."/>
            <person name="Papaceit M."/>
            <person name="Parisi M.J."/>
            <person name="Parisi M."/>
            <person name="Parts L."/>
            <person name="Pedersen J.S."/>
            <person name="Pesole G."/>
            <person name="Phillippy A.M."/>
            <person name="Ponting C.P."/>
            <person name="Pop M."/>
            <person name="Porcelli D."/>
            <person name="Powell J.R."/>
            <person name="Prohaska S."/>
            <person name="Pruitt K."/>
            <person name="Puig M."/>
            <person name="Quesneville H."/>
            <person name="Ram K.R."/>
            <person name="Rand D."/>
            <person name="Rasmussen M.D."/>
            <person name="Reed L.K."/>
            <person name="Reenan R."/>
            <person name="Reily A."/>
            <person name="Remington K.A."/>
            <person name="Rieger T.T."/>
            <person name="Ritchie M.G."/>
            <person name="Robin C."/>
            <person name="Rogers Y.H."/>
            <person name="Rohde C."/>
            <person name="Rozas J."/>
            <person name="Rubenfield M.J."/>
            <person name="Ruiz A."/>
            <person name="Russo S."/>
            <person name="Salzberg S.L."/>
            <person name="Sanchez-Gracia A."/>
            <person name="Saranga D.J."/>
            <person name="Sato H."/>
            <person name="Schaeffer S.W."/>
            <person name="Schatz M.C."/>
            <person name="Schlenke T."/>
            <person name="Schwartz R."/>
            <person name="Segarra C."/>
            <person name="Singh R.S."/>
            <person name="Sirot L."/>
            <person name="Sirota M."/>
            <person name="Sisneros N.B."/>
            <person name="Smith C.D."/>
            <person name="Smith T.F."/>
            <person name="Spieth J."/>
            <person name="Stage D.E."/>
            <person name="Stark A."/>
            <person name="Stephan W."/>
            <person name="Strausberg R.L."/>
            <person name="Strempel S."/>
            <person name="Sturgill D."/>
            <person name="Sutton G."/>
            <person name="Sutton G.G."/>
            <person name="Tao W."/>
            <person name="Teichmann S."/>
            <person name="Tobari Y.N."/>
            <person name="Tomimura Y."/>
            <person name="Tsolas J.M."/>
            <person name="Valente V.L."/>
            <person name="Venter E."/>
            <person name="Venter J.C."/>
            <person name="Vicario S."/>
            <person name="Vieira F.G."/>
            <person name="Vilella A.J."/>
            <person name="Villasante A."/>
            <person name="Walenz B."/>
            <person name="Wang J."/>
            <person name="Wasserman M."/>
            <person name="Watts T."/>
            <person name="Wilson D."/>
            <person name="Wilson R.K."/>
            <person name="Wing R.A."/>
            <person name="Wolfner M.F."/>
            <person name="Wong A."/>
            <person name="Wong G.K."/>
            <person name="Wu C.I."/>
            <person name="Wu G."/>
            <person name="Yamamoto D."/>
            <person name="Yang H.P."/>
            <person name="Yang S.P."/>
            <person name="Yorke J.A."/>
            <person name="Yoshida K."/>
            <person name="Zdobnov E."/>
            <person name="Zhang P."/>
            <person name="Zhang Y."/>
            <person name="Zimin A.V."/>
            <person name="Baldwin J."/>
            <person name="Abdouelleil A."/>
            <person name="Abdulkadir J."/>
            <person name="Abebe A."/>
            <person name="Abera B."/>
            <person name="Abreu J."/>
            <person name="Acer S.C."/>
            <person name="Aftuck L."/>
            <person name="Alexander A."/>
            <person name="An P."/>
            <person name="Anderson E."/>
            <person name="Anderson S."/>
            <person name="Arachi H."/>
            <person name="Azer M."/>
            <person name="Bachantsang P."/>
            <person name="Barry A."/>
            <person name="Bayul T."/>
            <person name="Berlin A."/>
            <person name="Bessette D."/>
            <person name="Bloom T."/>
            <person name="Blye J."/>
            <person name="Boguslavskiy L."/>
            <person name="Bonnet C."/>
            <person name="Boukhgalter B."/>
            <person name="Bourzgui I."/>
            <person name="Brown A."/>
            <person name="Cahill P."/>
            <person name="Channer S."/>
            <person name="Cheshatsang Y."/>
            <person name="Chuda L."/>
            <person name="Citroen M."/>
            <person name="Collymore A."/>
            <person name="Cooke P."/>
            <person name="Costello M."/>
            <person name="D'Aco K."/>
            <person name="Daza R."/>
            <person name="De Haan G."/>
            <person name="DeGray S."/>
            <person name="DeMaso C."/>
            <person name="Dhargay N."/>
            <person name="Dooley K."/>
            <person name="Dooley E."/>
            <person name="Doricent M."/>
            <person name="Dorje P."/>
            <person name="Dorjee K."/>
            <person name="Dupes A."/>
            <person name="Elong R."/>
            <person name="Falk J."/>
            <person name="Farina A."/>
            <person name="Faro S."/>
            <person name="Ferguson D."/>
            <person name="Fisher S."/>
            <person name="Foley C.D."/>
            <person name="Franke A."/>
            <person name="Friedrich D."/>
            <person name="Gadbois L."/>
            <person name="Gearin G."/>
            <person name="Gearin C.R."/>
            <person name="Giannoukos G."/>
            <person name="Goode T."/>
            <person name="Graham J."/>
            <person name="Grandbois E."/>
            <person name="Grewal S."/>
            <person name="Gyaltsen K."/>
            <person name="Hafez N."/>
            <person name="Hagos B."/>
            <person name="Hall J."/>
            <person name="Henson C."/>
            <person name="Hollinger A."/>
            <person name="Honan T."/>
            <person name="Huard M.D."/>
            <person name="Hughes L."/>
            <person name="Hurhula B."/>
            <person name="Husby M.E."/>
            <person name="Kamat A."/>
            <person name="Kanga B."/>
            <person name="Kashin S."/>
            <person name="Khazanovich D."/>
            <person name="Kisner P."/>
            <person name="Lance K."/>
            <person name="Lara M."/>
            <person name="Lee W."/>
            <person name="Lennon N."/>
            <person name="Letendre F."/>
            <person name="LeVine R."/>
            <person name="Lipovsky A."/>
            <person name="Liu X."/>
            <person name="Liu J."/>
            <person name="Liu S."/>
            <person name="Lokyitsang T."/>
            <person name="Lokyitsang Y."/>
            <person name="Lubonja R."/>
            <person name="Lui A."/>
            <person name="MacDonald P."/>
            <person name="Magnisalis V."/>
            <person name="Maru K."/>
            <person name="Matthews C."/>
            <person name="McCusker W."/>
            <person name="McDonough S."/>
            <person name="Mehta T."/>
            <person name="Meldrim J."/>
            <person name="Meneus L."/>
            <person name="Mihai O."/>
            <person name="Mihalev A."/>
            <person name="Mihova T."/>
            <person name="Mittelman R."/>
            <person name="Mlenga V."/>
            <person name="Montmayeur A."/>
            <person name="Mulrain L."/>
            <person name="Navidi A."/>
            <person name="Naylor J."/>
            <person name="Negash T."/>
            <person name="Nguyen T."/>
            <person name="Nguyen N."/>
            <person name="Nicol R."/>
            <person name="Norbu C."/>
            <person name="Norbu N."/>
            <person name="Novod N."/>
            <person name="O'Neill B."/>
            <person name="Osman S."/>
            <person name="Markiewicz E."/>
            <person name="Oyono O.L."/>
            <person name="Patti C."/>
            <person name="Phunkhang P."/>
            <person name="Pierre F."/>
            <person name="Priest M."/>
            <person name="Raghuraman S."/>
            <person name="Rege F."/>
            <person name="Reyes R."/>
            <person name="Rise C."/>
            <person name="Rogov P."/>
            <person name="Ross K."/>
            <person name="Ryan E."/>
            <person name="Settipalli S."/>
            <person name="Shea T."/>
            <person name="Sherpa N."/>
            <person name="Shi L."/>
            <person name="Shih D."/>
            <person name="Sparrow T."/>
            <person name="Spaulding J."/>
            <person name="Stalker J."/>
            <person name="Stange-Thomann N."/>
            <person name="Stavropoulos S."/>
            <person name="Stone C."/>
            <person name="Strader C."/>
            <person name="Tesfaye S."/>
            <person name="Thomson T."/>
            <person name="Thoulutsang Y."/>
            <person name="Thoulutsang D."/>
            <person name="Topham K."/>
            <person name="Topping I."/>
            <person name="Tsamla T."/>
            <person name="Vassiliev H."/>
            <person name="Vo A."/>
            <person name="Wangchuk T."/>
            <person name="Wangdi T."/>
            <person name="Weiand M."/>
            <person name="Wilkinson J."/>
            <person name="Wilson A."/>
            <person name="Yadav S."/>
            <person name="Young G."/>
            <person name="Yu Q."/>
            <person name="Zembek L."/>
            <person name="Zhong D."/>
            <person name="Zimmer A."/>
            <person name="Zwirko Z."/>
            <person name="Jaffe D.B."/>
            <person name="Alvarez P."/>
            <person name="Brockman W."/>
            <person name="Butler J."/>
            <person name="Chin C."/>
            <person name="Gnerre S."/>
            <person name="Grabherr M."/>
            <person name="Kleber M."/>
            <person name="Mauceli E."/>
            <person name="MacCallum I."/>
        </authorList>
    </citation>
    <scope>NUCLEOTIDE SEQUENCE [LARGE SCALE GENOMIC DNA]</scope>
    <source>
        <strain evidence="3">Tucson 14030-0811.24</strain>
    </source>
</reference>
<protein>
    <submittedName>
        <fullName evidence="2">Uncharacterized protein</fullName>
    </submittedName>
</protein>
<dbReference type="KEGG" id="dwi:6651466"/>
<accession>B4NKN5</accession>
<dbReference type="InParanoid" id="B4NKN5"/>
<dbReference type="AlphaFoldDB" id="B4NKN5"/>
<feature type="compositionally biased region" description="Basic residues" evidence="1">
    <location>
        <begin position="1"/>
        <end position="10"/>
    </location>
</feature>
<feature type="compositionally biased region" description="Polar residues" evidence="1">
    <location>
        <begin position="38"/>
        <end position="57"/>
    </location>
</feature>
<proteinExistence type="predicted"/>
<feature type="region of interest" description="Disordered" evidence="1">
    <location>
        <begin position="217"/>
        <end position="242"/>
    </location>
</feature>
<dbReference type="OMA" id="QLDNEQW"/>
<keyword evidence="3" id="KW-1185">Reference proteome</keyword>
<feature type="compositionally biased region" description="Polar residues" evidence="1">
    <location>
        <begin position="323"/>
        <end position="332"/>
    </location>
</feature>
<feature type="region of interest" description="Disordered" evidence="1">
    <location>
        <begin position="1"/>
        <end position="60"/>
    </location>
</feature>
<name>B4NKN5_DROWI</name>
<evidence type="ECO:0000256" key="1">
    <source>
        <dbReference type="SAM" id="MobiDB-lite"/>
    </source>
</evidence>
<dbReference type="PhylomeDB" id="B4NKN5"/>
<feature type="compositionally biased region" description="Basic and acidic residues" evidence="1">
    <location>
        <begin position="229"/>
        <end position="242"/>
    </location>
</feature>
<dbReference type="eggNOG" id="ENOG502T7XM">
    <property type="taxonomic scope" value="Eukaryota"/>
</dbReference>
<dbReference type="FunCoup" id="B4NKN5">
    <property type="interactions" value="45"/>
</dbReference>